<dbReference type="PANTHER" id="PTHR42774:SF3">
    <property type="entry name" value="KETOHEXOKINASE"/>
    <property type="match status" value="1"/>
</dbReference>
<dbReference type="InterPro" id="IPR052562">
    <property type="entry name" value="Ketohexokinase-related"/>
</dbReference>
<dbReference type="OrthoDB" id="9813569at2"/>
<dbReference type="AlphaFoldDB" id="D7DW88"/>
<organism evidence="2 3">
    <name type="scientific">Nostoc azollae (strain 0708)</name>
    <name type="common">Anabaena azollae (strain 0708)</name>
    <dbReference type="NCBI Taxonomy" id="551115"/>
    <lineage>
        <taxon>Bacteria</taxon>
        <taxon>Bacillati</taxon>
        <taxon>Cyanobacteriota</taxon>
        <taxon>Cyanophyceae</taxon>
        <taxon>Nostocales</taxon>
        <taxon>Nostocaceae</taxon>
        <taxon>Trichormus</taxon>
    </lineage>
</organism>
<evidence type="ECO:0000313" key="3">
    <source>
        <dbReference type="Proteomes" id="UP000001511"/>
    </source>
</evidence>
<dbReference type="InterPro" id="IPR011611">
    <property type="entry name" value="PfkB_dom"/>
</dbReference>
<dbReference type="RefSeq" id="WP_013191022.1">
    <property type="nucleotide sequence ID" value="NC_014248.1"/>
</dbReference>
<dbReference type="Gene3D" id="3.40.1190.20">
    <property type="match status" value="1"/>
</dbReference>
<protein>
    <submittedName>
        <fullName evidence="2">PfkB domain protein</fullName>
    </submittedName>
</protein>
<dbReference type="CDD" id="cd01945">
    <property type="entry name" value="ribokinase_group_B"/>
    <property type="match status" value="1"/>
</dbReference>
<dbReference type="STRING" id="551115.Aazo_1913"/>
<gene>
    <name evidence="2" type="ordered locus">Aazo_1913</name>
</gene>
<evidence type="ECO:0000259" key="1">
    <source>
        <dbReference type="Pfam" id="PF00294"/>
    </source>
</evidence>
<name>D7DW88_NOSA0</name>
<dbReference type="Proteomes" id="UP000001511">
    <property type="component" value="Chromosome"/>
</dbReference>
<dbReference type="eggNOG" id="COG0524">
    <property type="taxonomic scope" value="Bacteria"/>
</dbReference>
<dbReference type="Pfam" id="PF00294">
    <property type="entry name" value="PfkB"/>
    <property type="match status" value="1"/>
</dbReference>
<reference evidence="2 3" key="1">
    <citation type="journal article" date="2010" name="PLoS ONE">
        <title>Genome erosion in a nitrogen-fixing vertically transmitted endosymbiotic multicellular cyanobacterium.</title>
        <authorList>
            <person name="Ran L."/>
            <person name="Larsson J."/>
            <person name="Vigil-Stenman T."/>
            <person name="Nylander J.A."/>
            <person name="Ininbergs K."/>
            <person name="Zheng W.W."/>
            <person name="Lapidus A."/>
            <person name="Lowry S."/>
            <person name="Haselkorn R."/>
            <person name="Bergman B."/>
        </authorList>
    </citation>
    <scope>NUCLEOTIDE SEQUENCE [LARGE SCALE GENOMIC DNA]</scope>
    <source>
        <strain evidence="2 3">0708</strain>
    </source>
</reference>
<dbReference type="InterPro" id="IPR029056">
    <property type="entry name" value="Ribokinase-like"/>
</dbReference>
<evidence type="ECO:0000313" key="2">
    <source>
        <dbReference type="EMBL" id="ADI64005.1"/>
    </source>
</evidence>
<proteinExistence type="predicted"/>
<dbReference type="EMBL" id="CP002059">
    <property type="protein sequence ID" value="ADI64005.1"/>
    <property type="molecule type" value="Genomic_DNA"/>
</dbReference>
<feature type="domain" description="Carbohydrate kinase PfkB" evidence="1">
    <location>
        <begin position="5"/>
        <end position="280"/>
    </location>
</feature>
<dbReference type="SUPFAM" id="SSF53613">
    <property type="entry name" value="Ribokinase-like"/>
    <property type="match status" value="1"/>
</dbReference>
<keyword evidence="3" id="KW-1185">Reference proteome</keyword>
<dbReference type="PANTHER" id="PTHR42774">
    <property type="entry name" value="PHOSPHOTRANSFERASE SYSTEM TRANSPORT PROTEIN"/>
    <property type="match status" value="1"/>
</dbReference>
<accession>D7DW88</accession>
<sequence length="288" mass="31540">MTKFALFVGLITLDLIYLAQSPPKNNQKLVATDYAVAAGGPATNASVTFSHLGNKSQLLGVLGLHSMTQLITTDLANYQITIVDLDCNKQTSPPVSSIIVTQGTGERAVISINAVKTQVNINYIPPNILENVDIVLIDGHQMLVSKIIVQKAKIQNIPVVIDGGSWKPGFEEILPFVDYAICSTNFYPPNCKNGEDVFNYLQSFYIPHIAITQGEKPIEYLSYEKRGLINVAKIQAVDTLGAGDVFHGAFCHYILQTNFTDSLELAGNIAGKSCQFFGTRRWMKTVKI</sequence>
<dbReference type="HOGENOM" id="CLU_027634_10_2_3"/>
<dbReference type="KEGG" id="naz:Aazo_1913"/>